<evidence type="ECO:0000256" key="1">
    <source>
        <dbReference type="ARBA" id="ARBA00004141"/>
    </source>
</evidence>
<dbReference type="InterPro" id="IPR050332">
    <property type="entry name" value="GPCR_2"/>
</dbReference>
<reference evidence="8" key="1">
    <citation type="submission" date="2017-02" db="UniProtKB">
        <authorList>
            <consortium name="WormBaseParasite"/>
        </authorList>
    </citation>
    <scope>IDENTIFICATION</scope>
</reference>
<name>A0A0M3INR3_ASCLU</name>
<dbReference type="GO" id="GO:0008528">
    <property type="term" value="F:G protein-coupled peptide receptor activity"/>
    <property type="evidence" value="ECO:0007669"/>
    <property type="project" value="TreeGrafter"/>
</dbReference>
<accession>A0A0M3INR3</accession>
<dbReference type="PRINTS" id="PR00249">
    <property type="entry name" value="GPCRSECRETIN"/>
</dbReference>
<feature type="region of interest" description="Disordered" evidence="5">
    <location>
        <begin position="173"/>
        <end position="194"/>
    </location>
</feature>
<keyword evidence="3 6" id="KW-1133">Transmembrane helix</keyword>
<evidence type="ECO:0000313" key="7">
    <source>
        <dbReference type="Proteomes" id="UP000036681"/>
    </source>
</evidence>
<evidence type="ECO:0000313" key="8">
    <source>
        <dbReference type="WBParaSite" id="ALUE_0002039101-mRNA-1"/>
    </source>
</evidence>
<sequence>MDMEYQLILKIPLALITILEVLIATNIARQLYYKLRDDSLIDDRDKYRKLAKSTLYLICGTGVNFFIFDVALAIYDLFASSPKIAHSAYVVINSFWGFFVSILYCFNSEEIANDWRVKKGNRRLTSSLRRELRNVSDTCCHKHKPRLLYALHIRKECAECKLRKKLIKSNVGQNIDGNGTEGTDTQSSTAMNSTHNSLSGEACLRGIHMARLAFCTEEEQSEVDSEV</sequence>
<dbReference type="GO" id="GO:0005886">
    <property type="term" value="C:plasma membrane"/>
    <property type="evidence" value="ECO:0007669"/>
    <property type="project" value="TreeGrafter"/>
</dbReference>
<dbReference type="GO" id="GO:0007188">
    <property type="term" value="P:adenylate cyclase-modulating G protein-coupled receptor signaling pathway"/>
    <property type="evidence" value="ECO:0007669"/>
    <property type="project" value="TreeGrafter"/>
</dbReference>
<keyword evidence="2 6" id="KW-0812">Transmembrane</keyword>
<comment type="subcellular location">
    <subcellularLocation>
        <location evidence="1">Membrane</location>
        <topology evidence="1">Multi-pass membrane protein</topology>
    </subcellularLocation>
</comment>
<protein>
    <submittedName>
        <fullName evidence="8">G_PROTEIN_RECEP_F1_2 domain-containing protein</fullName>
    </submittedName>
</protein>
<evidence type="ECO:0000256" key="3">
    <source>
        <dbReference type="ARBA" id="ARBA00022989"/>
    </source>
</evidence>
<proteinExistence type="predicted"/>
<dbReference type="PANTHER" id="PTHR45620:SF1">
    <property type="entry name" value="G-PROTEIN COUPLED RECEPTORS FAMILY 2 PROFILE 2 DOMAIN-CONTAINING PROTEIN"/>
    <property type="match status" value="1"/>
</dbReference>
<dbReference type="Proteomes" id="UP000036681">
    <property type="component" value="Unplaced"/>
</dbReference>
<dbReference type="AlphaFoldDB" id="A0A0M3INR3"/>
<evidence type="ECO:0000256" key="4">
    <source>
        <dbReference type="ARBA" id="ARBA00023136"/>
    </source>
</evidence>
<evidence type="ECO:0000256" key="2">
    <source>
        <dbReference type="ARBA" id="ARBA00022692"/>
    </source>
</evidence>
<feature type="transmembrane region" description="Helical" evidence="6">
    <location>
        <begin position="12"/>
        <end position="33"/>
    </location>
</feature>
<dbReference type="WBParaSite" id="ALUE_0002039101-mRNA-1">
    <property type="protein sequence ID" value="ALUE_0002039101-mRNA-1"/>
    <property type="gene ID" value="ALUE_0002039101"/>
</dbReference>
<evidence type="ECO:0000256" key="6">
    <source>
        <dbReference type="SAM" id="Phobius"/>
    </source>
</evidence>
<dbReference type="PANTHER" id="PTHR45620">
    <property type="entry name" value="PDF RECEPTOR-LIKE PROTEIN-RELATED"/>
    <property type="match status" value="1"/>
</dbReference>
<dbReference type="InterPro" id="IPR000832">
    <property type="entry name" value="GPCR_2_secretin-like"/>
</dbReference>
<feature type="transmembrane region" description="Helical" evidence="6">
    <location>
        <begin position="87"/>
        <end position="106"/>
    </location>
</feature>
<dbReference type="Gene3D" id="1.20.1070.10">
    <property type="entry name" value="Rhodopsin 7-helix transmembrane proteins"/>
    <property type="match status" value="1"/>
</dbReference>
<dbReference type="Pfam" id="PF00002">
    <property type="entry name" value="7tm_2"/>
    <property type="match status" value="1"/>
</dbReference>
<keyword evidence="4 6" id="KW-0472">Membrane</keyword>
<dbReference type="GO" id="GO:0017046">
    <property type="term" value="F:peptide hormone binding"/>
    <property type="evidence" value="ECO:0007669"/>
    <property type="project" value="TreeGrafter"/>
</dbReference>
<keyword evidence="7" id="KW-1185">Reference proteome</keyword>
<feature type="transmembrane region" description="Helical" evidence="6">
    <location>
        <begin position="54"/>
        <end position="75"/>
    </location>
</feature>
<organism evidence="7 8">
    <name type="scientific">Ascaris lumbricoides</name>
    <name type="common">Giant roundworm</name>
    <dbReference type="NCBI Taxonomy" id="6252"/>
    <lineage>
        <taxon>Eukaryota</taxon>
        <taxon>Metazoa</taxon>
        <taxon>Ecdysozoa</taxon>
        <taxon>Nematoda</taxon>
        <taxon>Chromadorea</taxon>
        <taxon>Rhabditida</taxon>
        <taxon>Spirurina</taxon>
        <taxon>Ascaridomorpha</taxon>
        <taxon>Ascaridoidea</taxon>
        <taxon>Ascarididae</taxon>
        <taxon>Ascaris</taxon>
    </lineage>
</organism>
<evidence type="ECO:0000256" key="5">
    <source>
        <dbReference type="SAM" id="MobiDB-lite"/>
    </source>
</evidence>